<feature type="compositionally biased region" description="Pro residues" evidence="1">
    <location>
        <begin position="274"/>
        <end position="283"/>
    </location>
</feature>
<evidence type="ECO:0000313" key="4">
    <source>
        <dbReference type="Proteomes" id="UP000247498"/>
    </source>
</evidence>
<accession>A0A2V0PFJ8</accession>
<keyword evidence="4" id="KW-1185">Reference proteome</keyword>
<dbReference type="InterPro" id="IPR012312">
    <property type="entry name" value="Hemerythrin-like"/>
</dbReference>
<dbReference type="OrthoDB" id="9983919at2759"/>
<dbReference type="CDD" id="cd12108">
    <property type="entry name" value="Hr-like"/>
    <property type="match status" value="1"/>
</dbReference>
<proteinExistence type="predicted"/>
<dbReference type="PANTHER" id="PTHR35585">
    <property type="entry name" value="HHE DOMAIN PROTEIN (AFU_ORTHOLOGUE AFUA_4G00730)"/>
    <property type="match status" value="1"/>
</dbReference>
<feature type="region of interest" description="Disordered" evidence="1">
    <location>
        <begin position="259"/>
        <end position="336"/>
    </location>
</feature>
<organism evidence="3 4">
    <name type="scientific">Raphidocelis subcapitata</name>
    <dbReference type="NCBI Taxonomy" id="307507"/>
    <lineage>
        <taxon>Eukaryota</taxon>
        <taxon>Viridiplantae</taxon>
        <taxon>Chlorophyta</taxon>
        <taxon>core chlorophytes</taxon>
        <taxon>Chlorophyceae</taxon>
        <taxon>CS clade</taxon>
        <taxon>Sphaeropleales</taxon>
        <taxon>Selenastraceae</taxon>
        <taxon>Raphidocelis</taxon>
    </lineage>
</organism>
<name>A0A2V0PFJ8_9CHLO</name>
<dbReference type="STRING" id="307507.A0A2V0PFJ8"/>
<dbReference type="PANTHER" id="PTHR35585:SF1">
    <property type="entry name" value="HHE DOMAIN PROTEIN (AFU_ORTHOLOGUE AFUA_4G00730)"/>
    <property type="match status" value="1"/>
</dbReference>
<gene>
    <name evidence="3" type="ORF">Rsub_10813</name>
</gene>
<dbReference type="EMBL" id="BDRX01000130">
    <property type="protein sequence ID" value="GBF98624.1"/>
    <property type="molecule type" value="Genomic_DNA"/>
</dbReference>
<evidence type="ECO:0000256" key="1">
    <source>
        <dbReference type="SAM" id="MobiDB-lite"/>
    </source>
</evidence>
<evidence type="ECO:0000259" key="2">
    <source>
        <dbReference type="Pfam" id="PF01814"/>
    </source>
</evidence>
<dbReference type="Gene3D" id="1.20.120.520">
    <property type="entry name" value="nmb1532 protein domain like"/>
    <property type="match status" value="1"/>
</dbReference>
<protein>
    <recommendedName>
        <fullName evidence="2">Hemerythrin-like domain-containing protein</fullName>
    </recommendedName>
</protein>
<dbReference type="AlphaFoldDB" id="A0A2V0PFJ8"/>
<sequence length="336" mass="33486">MAAANPDVGGGGASAIVGLTHSPHADAASGAVAASLGLWRVTTPVSCQLLDLILLDHNRLRALYDAYLKASMMTLDMRQLLAWELIMCMSEHAAKEELVLYPTIRSVLGEAAADRCLAEHAQLDSMEATDPAFDTAVRGCVESMLAHIAEEEAVLLPQLAAALEPASLLQLGIQFEAAKLSGGWGGGEPCAARAPTRPHPEACNLPPFNEPALAAAKQVDTALDQARMPSVVPTIVALRPAMQGGSLGGGAVGDAGAGAPAAGGAALGQEMPQAPLPAPPPPLQSLGEPAGAGGMEAAGPGAAAGQEGVGAAKVPPPAATAGAPEGMEVGGPTDGA</sequence>
<comment type="caution">
    <text evidence="3">The sequence shown here is derived from an EMBL/GenBank/DDBJ whole genome shotgun (WGS) entry which is preliminary data.</text>
</comment>
<dbReference type="InParanoid" id="A0A2V0PFJ8"/>
<feature type="compositionally biased region" description="Low complexity" evidence="1">
    <location>
        <begin position="297"/>
        <end position="326"/>
    </location>
</feature>
<evidence type="ECO:0000313" key="3">
    <source>
        <dbReference type="EMBL" id="GBF98624.1"/>
    </source>
</evidence>
<feature type="compositionally biased region" description="Low complexity" evidence="1">
    <location>
        <begin position="259"/>
        <end position="268"/>
    </location>
</feature>
<feature type="domain" description="Hemerythrin-like" evidence="2">
    <location>
        <begin position="50"/>
        <end position="159"/>
    </location>
</feature>
<dbReference type="Pfam" id="PF01814">
    <property type="entry name" value="Hemerythrin"/>
    <property type="match status" value="1"/>
</dbReference>
<dbReference type="Proteomes" id="UP000247498">
    <property type="component" value="Unassembled WGS sequence"/>
</dbReference>
<reference evidence="3 4" key="1">
    <citation type="journal article" date="2018" name="Sci. Rep.">
        <title>Raphidocelis subcapitata (=Pseudokirchneriella subcapitata) provides an insight into genome evolution and environmental adaptations in the Sphaeropleales.</title>
        <authorList>
            <person name="Suzuki S."/>
            <person name="Yamaguchi H."/>
            <person name="Nakajima N."/>
            <person name="Kawachi M."/>
        </authorList>
    </citation>
    <scope>NUCLEOTIDE SEQUENCE [LARGE SCALE GENOMIC DNA]</scope>
    <source>
        <strain evidence="3 4">NIES-35</strain>
    </source>
</reference>